<dbReference type="OrthoDB" id="9804819at2"/>
<comment type="caution">
    <text evidence="4">The sequence shown here is derived from an EMBL/GenBank/DDBJ whole genome shotgun (WGS) entry which is preliminary data.</text>
</comment>
<dbReference type="PROSITE" id="PS50893">
    <property type="entry name" value="ABC_TRANSPORTER_2"/>
    <property type="match status" value="1"/>
</dbReference>
<dbReference type="InterPro" id="IPR003593">
    <property type="entry name" value="AAA+_ATPase"/>
</dbReference>
<name>A0A3B0BZ96_9BACL</name>
<evidence type="ECO:0000256" key="1">
    <source>
        <dbReference type="ARBA" id="ARBA00022741"/>
    </source>
</evidence>
<organism evidence="4 5">
    <name type="scientific">Paenibacillus ginsengarvi</name>
    <dbReference type="NCBI Taxonomy" id="400777"/>
    <lineage>
        <taxon>Bacteria</taxon>
        <taxon>Bacillati</taxon>
        <taxon>Bacillota</taxon>
        <taxon>Bacilli</taxon>
        <taxon>Bacillales</taxon>
        <taxon>Paenibacillaceae</taxon>
        <taxon>Paenibacillus</taxon>
    </lineage>
</organism>
<evidence type="ECO:0000313" key="4">
    <source>
        <dbReference type="EMBL" id="RKN78240.1"/>
    </source>
</evidence>
<dbReference type="GO" id="GO:0016887">
    <property type="term" value="F:ATP hydrolysis activity"/>
    <property type="evidence" value="ECO:0007669"/>
    <property type="project" value="InterPro"/>
</dbReference>
<dbReference type="PANTHER" id="PTHR43038:SF3">
    <property type="entry name" value="ABC TRANSPORTER G FAMILY MEMBER 20 ISOFORM X1"/>
    <property type="match status" value="1"/>
</dbReference>
<dbReference type="Proteomes" id="UP000282311">
    <property type="component" value="Unassembled WGS sequence"/>
</dbReference>
<evidence type="ECO:0000259" key="3">
    <source>
        <dbReference type="PROSITE" id="PS50893"/>
    </source>
</evidence>
<reference evidence="4 5" key="1">
    <citation type="journal article" date="2007" name="Int. J. Syst. Evol. Microbiol.">
        <title>Paenibacillus ginsengarvi sp. nov., isolated from soil from ginseng cultivation.</title>
        <authorList>
            <person name="Yoon M.H."/>
            <person name="Ten L.N."/>
            <person name="Im W.T."/>
        </authorList>
    </citation>
    <scope>NUCLEOTIDE SEQUENCE [LARGE SCALE GENOMIC DNA]</scope>
    <source>
        <strain evidence="4 5">KCTC 13059</strain>
    </source>
</reference>
<keyword evidence="1" id="KW-0547">Nucleotide-binding</keyword>
<dbReference type="AlphaFoldDB" id="A0A3B0BZ96"/>
<dbReference type="Pfam" id="PF00005">
    <property type="entry name" value="ABC_tran"/>
    <property type="match status" value="1"/>
</dbReference>
<dbReference type="PANTHER" id="PTHR43038">
    <property type="entry name" value="ATP-BINDING CASSETTE, SUB-FAMILY H, MEMBER 1"/>
    <property type="match status" value="1"/>
</dbReference>
<evidence type="ECO:0000256" key="2">
    <source>
        <dbReference type="ARBA" id="ARBA00022840"/>
    </source>
</evidence>
<gene>
    <name evidence="4" type="ORF">D7M11_23315</name>
</gene>
<keyword evidence="5" id="KW-1185">Reference proteome</keyword>
<dbReference type="SMART" id="SM00382">
    <property type="entry name" value="AAA"/>
    <property type="match status" value="1"/>
</dbReference>
<dbReference type="InterPro" id="IPR027417">
    <property type="entry name" value="P-loop_NTPase"/>
</dbReference>
<protein>
    <submittedName>
        <fullName evidence="4">ABC transporter ATP-binding protein</fullName>
    </submittedName>
</protein>
<dbReference type="SUPFAM" id="SSF52540">
    <property type="entry name" value="P-loop containing nucleoside triphosphate hydrolases"/>
    <property type="match status" value="1"/>
</dbReference>
<evidence type="ECO:0000313" key="5">
    <source>
        <dbReference type="Proteomes" id="UP000282311"/>
    </source>
</evidence>
<dbReference type="EMBL" id="RBAH01000019">
    <property type="protein sequence ID" value="RKN78240.1"/>
    <property type="molecule type" value="Genomic_DNA"/>
</dbReference>
<sequence>MVSVASTDLPQTAAVDLHGIVRTFGSRTVLNDVTLRVERGELFGLLGPSGSGKTTLIKLMTGIDKADGGTVHMLGERMPQLSMFQRFGYMAQSDALYNELTAKENLLFFASLYGLSGARRKERIEVSMAVVDLTDHLNKQVAAYSGGMKRRLSLAIALLHEPELLVLDEPTVGIDPVLRQSIWRELFALREKGTTIVLTTHVMDEADKCDRIALIREGRLTAVDSPAALMERSGTTNIEDAFIVLGGGDRS</sequence>
<dbReference type="RefSeq" id="WP_120749676.1">
    <property type="nucleotide sequence ID" value="NZ_RBAH01000019.1"/>
</dbReference>
<keyword evidence="2 4" id="KW-0067">ATP-binding</keyword>
<feature type="domain" description="ABC transporter" evidence="3">
    <location>
        <begin position="15"/>
        <end position="242"/>
    </location>
</feature>
<dbReference type="GO" id="GO:0005524">
    <property type="term" value="F:ATP binding"/>
    <property type="evidence" value="ECO:0007669"/>
    <property type="project" value="UniProtKB-KW"/>
</dbReference>
<dbReference type="Gene3D" id="3.40.50.300">
    <property type="entry name" value="P-loop containing nucleotide triphosphate hydrolases"/>
    <property type="match status" value="1"/>
</dbReference>
<proteinExistence type="predicted"/>
<dbReference type="InterPro" id="IPR003439">
    <property type="entry name" value="ABC_transporter-like_ATP-bd"/>
</dbReference>
<dbReference type="InterPro" id="IPR017871">
    <property type="entry name" value="ABC_transporter-like_CS"/>
</dbReference>
<dbReference type="PROSITE" id="PS00211">
    <property type="entry name" value="ABC_TRANSPORTER_1"/>
    <property type="match status" value="1"/>
</dbReference>
<accession>A0A3B0BZ96</accession>